<reference evidence="2" key="1">
    <citation type="submission" date="2018-06" db="EMBL/GenBank/DDBJ databases">
        <title>Whole genome analysis of phage vB_ApiM_fHyAci03 infecting Acinetobacter pittii.</title>
        <authorList>
            <person name="Kiljunen S."/>
            <person name="Wicklund A."/>
            <person name="Skurnik M."/>
        </authorList>
    </citation>
    <scope>NUCLEOTIDE SEQUENCE [LARGE SCALE GENOMIC DNA]</scope>
</reference>
<accession>A0A345AUS7</accession>
<keyword evidence="2" id="KW-1185">Reference proteome</keyword>
<organism evidence="1 2">
    <name type="scientific">Acinetobacter phage vB_ApiM_fHyAci03</name>
    <dbReference type="NCBI Taxonomy" id="2269366"/>
    <lineage>
        <taxon>Viruses</taxon>
        <taxon>Duplodnaviria</taxon>
        <taxon>Heunggongvirae</taxon>
        <taxon>Uroviricota</taxon>
        <taxon>Caudoviricetes</taxon>
        <taxon>Pantevenvirales</taxon>
        <taxon>Straboviridae</taxon>
        <taxon>Twarogvirinae</taxon>
        <taxon>Lazarusvirus</taxon>
        <taxon>Lazarusvirus fhyacithree</taxon>
    </lineage>
</organism>
<protein>
    <submittedName>
        <fullName evidence="1">Uncharacterized protein</fullName>
    </submittedName>
</protein>
<dbReference type="EMBL" id="MH460829">
    <property type="protein sequence ID" value="AXF40660.1"/>
    <property type="molecule type" value="Genomic_DNA"/>
</dbReference>
<dbReference type="Proteomes" id="UP000255697">
    <property type="component" value="Segment"/>
</dbReference>
<sequence length="105" mass="12449">MRVYTSPEEYTYTQSIETMLFFIDEVNGKFNVVWKPNVLNAIRLPRYDSFFKTFDMCRTNAQTILNARCNSETDYRVIAQLLNESIHNERSINQLLNQCLWELGL</sequence>
<gene>
    <name evidence="1" type="ORF">Ac3_091</name>
</gene>
<proteinExistence type="predicted"/>
<evidence type="ECO:0000313" key="1">
    <source>
        <dbReference type="EMBL" id="AXF40660.1"/>
    </source>
</evidence>
<name>A0A345AUS7_9CAUD</name>
<evidence type="ECO:0000313" key="2">
    <source>
        <dbReference type="Proteomes" id="UP000255697"/>
    </source>
</evidence>